<reference evidence="1" key="2">
    <citation type="journal article" date="2015" name="Fish Shellfish Immunol.">
        <title>Early steps in the European eel (Anguilla anguilla)-Vibrio vulnificus interaction in the gills: Role of the RtxA13 toxin.</title>
        <authorList>
            <person name="Callol A."/>
            <person name="Pajuelo D."/>
            <person name="Ebbesson L."/>
            <person name="Teles M."/>
            <person name="MacKenzie S."/>
            <person name="Amaro C."/>
        </authorList>
    </citation>
    <scope>NUCLEOTIDE SEQUENCE</scope>
</reference>
<accession>A0A0E9VAF5</accession>
<proteinExistence type="predicted"/>
<organism evidence="1">
    <name type="scientific">Anguilla anguilla</name>
    <name type="common">European freshwater eel</name>
    <name type="synonym">Muraena anguilla</name>
    <dbReference type="NCBI Taxonomy" id="7936"/>
    <lineage>
        <taxon>Eukaryota</taxon>
        <taxon>Metazoa</taxon>
        <taxon>Chordata</taxon>
        <taxon>Craniata</taxon>
        <taxon>Vertebrata</taxon>
        <taxon>Euteleostomi</taxon>
        <taxon>Actinopterygii</taxon>
        <taxon>Neopterygii</taxon>
        <taxon>Teleostei</taxon>
        <taxon>Anguilliformes</taxon>
        <taxon>Anguillidae</taxon>
        <taxon>Anguilla</taxon>
    </lineage>
</organism>
<dbReference type="AlphaFoldDB" id="A0A0E9VAF5"/>
<evidence type="ECO:0000313" key="1">
    <source>
        <dbReference type="EMBL" id="JAH75089.1"/>
    </source>
</evidence>
<dbReference type="EMBL" id="GBXM01033488">
    <property type="protein sequence ID" value="JAH75089.1"/>
    <property type="molecule type" value="Transcribed_RNA"/>
</dbReference>
<reference evidence="1" key="1">
    <citation type="submission" date="2014-11" db="EMBL/GenBank/DDBJ databases">
        <authorList>
            <person name="Amaro Gonzalez C."/>
        </authorList>
    </citation>
    <scope>NUCLEOTIDE SEQUENCE</scope>
</reference>
<name>A0A0E9VAF5_ANGAN</name>
<sequence>MSVNCATPNGQLFRLRLADIILFLYLYRPSWACGLSH</sequence>
<protein>
    <submittedName>
        <fullName evidence="1">Uncharacterized protein</fullName>
    </submittedName>
</protein>